<evidence type="ECO:0000313" key="2">
    <source>
        <dbReference type="Proteomes" id="UP001154015"/>
    </source>
</evidence>
<dbReference type="Proteomes" id="UP001154015">
    <property type="component" value="Unassembled WGS sequence"/>
</dbReference>
<dbReference type="Gene3D" id="1.10.260.40">
    <property type="entry name" value="lambda repressor-like DNA-binding domains"/>
    <property type="match status" value="1"/>
</dbReference>
<organism evidence="1 2">
    <name type="scientific">Streptomyces globisporus</name>
    <dbReference type="NCBI Taxonomy" id="1908"/>
    <lineage>
        <taxon>Bacteria</taxon>
        <taxon>Bacillati</taxon>
        <taxon>Actinomycetota</taxon>
        <taxon>Actinomycetes</taxon>
        <taxon>Kitasatosporales</taxon>
        <taxon>Streptomycetaceae</taxon>
        <taxon>Streptomyces</taxon>
    </lineage>
</organism>
<evidence type="ECO:0000313" key="1">
    <source>
        <dbReference type="EMBL" id="CAH9419593.1"/>
    </source>
</evidence>
<evidence type="ECO:0008006" key="3">
    <source>
        <dbReference type="Google" id="ProtNLM"/>
    </source>
</evidence>
<dbReference type="EMBL" id="CAKXYP010000025">
    <property type="protein sequence ID" value="CAH9419593.1"/>
    <property type="molecule type" value="Genomic_DNA"/>
</dbReference>
<sequence length="138" mass="14564">MGVMPPRDLTRLAQAVKARRLQLGLARTKAASEAGIAKDTWKRVEEANPVRALNYAKIDHALGWATGSCDAIAEGGRPVRASDSDAAPNVVIADGVDRAQAVRQVVESASIGVTDLDAPQIRALSARIVEDLEAKGII</sequence>
<gene>
    <name evidence="1" type="ORF">SGL43_06648</name>
</gene>
<name>A0ABN8VEU0_STRGL</name>
<dbReference type="InterPro" id="IPR010982">
    <property type="entry name" value="Lambda_DNA-bd_dom_sf"/>
</dbReference>
<proteinExistence type="predicted"/>
<comment type="caution">
    <text evidence="1">The sequence shown here is derived from an EMBL/GenBank/DDBJ whole genome shotgun (WGS) entry which is preliminary data.</text>
</comment>
<reference evidence="1" key="1">
    <citation type="submission" date="2022-03" db="EMBL/GenBank/DDBJ databases">
        <authorList>
            <person name="Leyn A S."/>
        </authorList>
    </citation>
    <scope>NUCLEOTIDE SEQUENCE</scope>
    <source>
        <strain evidence="1">Streptomyces globisporus 4-3</strain>
    </source>
</reference>
<accession>A0ABN8VEU0</accession>
<protein>
    <recommendedName>
        <fullName evidence="3">XRE family transcriptional regulator</fullName>
    </recommendedName>
</protein>
<keyword evidence="2" id="KW-1185">Reference proteome</keyword>